<organism evidence="2 3">
    <name type="scientific">Eutypa lata (strain UCR-EL1)</name>
    <name type="common">Grapevine dieback disease fungus</name>
    <name type="synonym">Eutypa armeniacae</name>
    <dbReference type="NCBI Taxonomy" id="1287681"/>
    <lineage>
        <taxon>Eukaryota</taxon>
        <taxon>Fungi</taxon>
        <taxon>Dikarya</taxon>
        <taxon>Ascomycota</taxon>
        <taxon>Pezizomycotina</taxon>
        <taxon>Sordariomycetes</taxon>
        <taxon>Xylariomycetidae</taxon>
        <taxon>Xylariales</taxon>
        <taxon>Diatrypaceae</taxon>
        <taxon>Eutypa</taxon>
    </lineage>
</organism>
<feature type="region of interest" description="Disordered" evidence="1">
    <location>
        <begin position="1"/>
        <end position="78"/>
    </location>
</feature>
<evidence type="ECO:0000256" key="1">
    <source>
        <dbReference type="SAM" id="MobiDB-lite"/>
    </source>
</evidence>
<sequence length="150" mass="15999">MSEEKDDDTTGTTGTVDDAPADDGGNNDKGDAPGLLRLSDPKAKEPPSVNSSDTLRVDQVGANEGYPTTQKSTLAMNANTSVDTTQNFFAIRFELPDDIMSSAEPLSKQPNTLTLMSQTNSVFQNTNPFESKGSFMGGSQQQQQQTNDGT</sequence>
<dbReference type="AlphaFoldDB" id="M7T023"/>
<dbReference type="Proteomes" id="UP000012174">
    <property type="component" value="Unassembled WGS sequence"/>
</dbReference>
<feature type="compositionally biased region" description="Low complexity" evidence="1">
    <location>
        <begin position="140"/>
        <end position="150"/>
    </location>
</feature>
<name>M7T023_EUTLA</name>
<keyword evidence="3" id="KW-1185">Reference proteome</keyword>
<feature type="region of interest" description="Disordered" evidence="1">
    <location>
        <begin position="124"/>
        <end position="150"/>
    </location>
</feature>
<evidence type="ECO:0000313" key="2">
    <source>
        <dbReference type="EMBL" id="EMR70133.1"/>
    </source>
</evidence>
<reference evidence="3" key="1">
    <citation type="journal article" date="2013" name="Genome Announc.">
        <title>Draft genome sequence of the grapevine dieback fungus Eutypa lata UCR-EL1.</title>
        <authorList>
            <person name="Blanco-Ulate B."/>
            <person name="Rolshausen P.E."/>
            <person name="Cantu D."/>
        </authorList>
    </citation>
    <scope>NUCLEOTIDE SEQUENCE [LARGE SCALE GENOMIC DNA]</scope>
    <source>
        <strain evidence="3">UCR-EL1</strain>
    </source>
</reference>
<feature type="compositionally biased region" description="Low complexity" evidence="1">
    <location>
        <begin position="10"/>
        <end position="24"/>
    </location>
</feature>
<feature type="compositionally biased region" description="Polar residues" evidence="1">
    <location>
        <begin position="66"/>
        <end position="78"/>
    </location>
</feature>
<dbReference type="HOGENOM" id="CLU_1740527_0_0_1"/>
<dbReference type="EMBL" id="KB705946">
    <property type="protein sequence ID" value="EMR70133.1"/>
    <property type="molecule type" value="Genomic_DNA"/>
</dbReference>
<gene>
    <name evidence="2" type="ORF">UCREL1_2833</name>
</gene>
<dbReference type="KEGG" id="ela:UCREL1_2833"/>
<proteinExistence type="predicted"/>
<evidence type="ECO:0000313" key="3">
    <source>
        <dbReference type="Proteomes" id="UP000012174"/>
    </source>
</evidence>
<protein>
    <submittedName>
        <fullName evidence="2">Uncharacterized protein</fullName>
    </submittedName>
</protein>
<accession>M7T023</accession>